<dbReference type="InterPro" id="IPR036380">
    <property type="entry name" value="Isochorismatase-like_sf"/>
</dbReference>
<proteinExistence type="predicted"/>
<dbReference type="AlphaFoldDB" id="A0A382HDR4"/>
<dbReference type="InterPro" id="IPR000868">
    <property type="entry name" value="Isochorismatase-like_dom"/>
</dbReference>
<dbReference type="EMBL" id="UINC01060616">
    <property type="protein sequence ID" value="SVB85302.1"/>
    <property type="molecule type" value="Genomic_DNA"/>
</dbReference>
<feature type="domain" description="Isochorismatase-like" evidence="1">
    <location>
        <begin position="12"/>
        <end position="55"/>
    </location>
</feature>
<gene>
    <name evidence="2" type="ORF">METZ01_LOCUS238156</name>
</gene>
<dbReference type="Pfam" id="PF00857">
    <property type="entry name" value="Isochorismatase"/>
    <property type="match status" value="1"/>
</dbReference>
<organism evidence="2">
    <name type="scientific">marine metagenome</name>
    <dbReference type="NCBI Taxonomy" id="408172"/>
    <lineage>
        <taxon>unclassified sequences</taxon>
        <taxon>metagenomes</taxon>
        <taxon>ecological metagenomes</taxon>
    </lineage>
</organism>
<evidence type="ECO:0000313" key="2">
    <source>
        <dbReference type="EMBL" id="SVB85302.1"/>
    </source>
</evidence>
<dbReference type="Gene3D" id="3.40.50.850">
    <property type="entry name" value="Isochorismatase-like"/>
    <property type="match status" value="1"/>
</dbReference>
<dbReference type="SUPFAM" id="SSF52499">
    <property type="entry name" value="Isochorismatase-like hydrolases"/>
    <property type="match status" value="1"/>
</dbReference>
<sequence length="55" mass="5799">MIEFAVDPARMALVNVDMQVAFVEGTPLSAPDGVALLPVVNRLAAACRRAGMMVI</sequence>
<accession>A0A382HDR4</accession>
<protein>
    <recommendedName>
        <fullName evidence="1">Isochorismatase-like domain-containing protein</fullName>
    </recommendedName>
</protein>
<reference evidence="2" key="1">
    <citation type="submission" date="2018-05" db="EMBL/GenBank/DDBJ databases">
        <authorList>
            <person name="Lanie J.A."/>
            <person name="Ng W.-L."/>
            <person name="Kazmierczak K.M."/>
            <person name="Andrzejewski T.M."/>
            <person name="Davidsen T.M."/>
            <person name="Wayne K.J."/>
            <person name="Tettelin H."/>
            <person name="Glass J.I."/>
            <person name="Rusch D."/>
            <person name="Podicherti R."/>
            <person name="Tsui H.-C.T."/>
            <person name="Winkler M.E."/>
        </authorList>
    </citation>
    <scope>NUCLEOTIDE SEQUENCE</scope>
</reference>
<feature type="non-terminal residue" evidence="2">
    <location>
        <position position="55"/>
    </location>
</feature>
<evidence type="ECO:0000259" key="1">
    <source>
        <dbReference type="Pfam" id="PF00857"/>
    </source>
</evidence>
<name>A0A382HDR4_9ZZZZ</name>